<dbReference type="CDD" id="cd00923">
    <property type="entry name" value="Cyt_c_Oxidase_Va"/>
    <property type="match status" value="1"/>
</dbReference>
<evidence type="ECO:0000256" key="4">
    <source>
        <dbReference type="ARBA" id="ARBA00021968"/>
    </source>
</evidence>
<evidence type="ECO:0000256" key="10">
    <source>
        <dbReference type="ARBA" id="ARBA00023128"/>
    </source>
</evidence>
<organism evidence="14 15">
    <name type="scientific">Intoshia linei</name>
    <dbReference type="NCBI Taxonomy" id="1819745"/>
    <lineage>
        <taxon>Eukaryota</taxon>
        <taxon>Metazoa</taxon>
        <taxon>Spiralia</taxon>
        <taxon>Lophotrochozoa</taxon>
        <taxon>Mesozoa</taxon>
        <taxon>Orthonectida</taxon>
        <taxon>Rhopaluridae</taxon>
        <taxon>Intoshia</taxon>
    </lineage>
</organism>
<accession>A0A177B431</accession>
<keyword evidence="15" id="KW-1185">Reference proteome</keyword>
<dbReference type="GO" id="GO:0046872">
    <property type="term" value="F:metal ion binding"/>
    <property type="evidence" value="ECO:0007669"/>
    <property type="project" value="UniProtKB-UniRule"/>
</dbReference>
<dbReference type="UniPathway" id="UPA00705"/>
<dbReference type="GO" id="GO:0045277">
    <property type="term" value="C:respiratory chain complex IV"/>
    <property type="evidence" value="ECO:0007669"/>
    <property type="project" value="UniProtKB-UniRule"/>
</dbReference>
<reference evidence="14 15" key="1">
    <citation type="submission" date="2016-04" db="EMBL/GenBank/DDBJ databases">
        <title>The genome of Intoshia linei affirms orthonectids as highly simplified spiralians.</title>
        <authorList>
            <person name="Mikhailov K.V."/>
            <person name="Slusarev G.S."/>
            <person name="Nikitin M.A."/>
            <person name="Logacheva M.D."/>
            <person name="Penin A."/>
            <person name="Aleoshin V."/>
            <person name="Panchin Y.V."/>
        </authorList>
    </citation>
    <scope>NUCLEOTIDE SEQUENCE [LARGE SCALE GENOMIC DNA]</scope>
    <source>
        <strain evidence="14">Intl2013</strain>
        <tissue evidence="14">Whole animal</tissue>
    </source>
</reference>
<sequence length="177" mass="20986">MMNNLQRCFRLRSVVTQRNRSILLSKTLPLRTNPTRPVTGYPKQSETWLMGDEEIEKTYVNFFNNEKHDVWDVRQGINDFACLDEIPTPPIIISVLRACRRINEYSMTIRYLECVQRKCSSYKKLYWPYILKQIQPTLDELGMNTPEELGYDKPELECSVDYNTVFNDVDKIVKYDK</sequence>
<dbReference type="InterPro" id="IPR003204">
    <property type="entry name" value="Cyt_c_oxidase_su5A/6"/>
</dbReference>
<keyword evidence="5 13" id="KW-0349">Heme</keyword>
<evidence type="ECO:0000256" key="12">
    <source>
        <dbReference type="ARBA" id="ARBA00031049"/>
    </source>
</evidence>
<dbReference type="GO" id="GO:0005743">
    <property type="term" value="C:mitochondrial inner membrane"/>
    <property type="evidence" value="ECO:0007669"/>
    <property type="project" value="UniProtKB-SubCell"/>
</dbReference>
<evidence type="ECO:0000256" key="1">
    <source>
        <dbReference type="ARBA" id="ARBA00004443"/>
    </source>
</evidence>
<keyword evidence="7 13" id="KW-0999">Mitochondrion inner membrane</keyword>
<comment type="similarity">
    <text evidence="3 13">Belongs to the cytochrome c oxidase subunit 5A family.</text>
</comment>
<evidence type="ECO:0000313" key="15">
    <source>
        <dbReference type="Proteomes" id="UP000078046"/>
    </source>
</evidence>
<comment type="function">
    <text evidence="13">Component of the cytochrome c oxidase, the last enzyme in the mitochondrial electron transport chain which drives oxidative phosphorylation. The respiratory chain contains 3 multisubunit complexes succinate dehydrogenase (complex II, CII), ubiquinol-cytochrome c oxidoreductase (cytochrome b-c1 complex, complex III, CIII) and cytochrome c oxidase (complex IV, CIV), that cooperate to transfer electrons derived from NADH and succinate to molecular oxygen, creating an electrochemical gradient over the inner membrane that drives transmembrane transport and the ATP synthase. Cytochrome c oxidase is the component of the respiratory chain that catalyzes the reduction of oxygen to water. Electrons originating from reduced cytochrome c in the intermembrane space (IMS) are transferred via the dinuclear copper A center (CU(A)) of subunit 2 and heme A of subunit 1 to the active site in subunit 1, a binuclear center (BNC) formed by heme A3 and copper B (CU(B)). The BNC reduces molecular oxygen to 2 water molecules using 4 electrons from cytochrome c in the IMS and 4 protons from the mitochondrial matrix.</text>
</comment>
<evidence type="ECO:0000256" key="9">
    <source>
        <dbReference type="ARBA" id="ARBA00023004"/>
    </source>
</evidence>
<evidence type="ECO:0000256" key="11">
    <source>
        <dbReference type="ARBA" id="ARBA00023136"/>
    </source>
</evidence>
<gene>
    <name evidence="14" type="ORF">A3Q56_03915</name>
</gene>
<protein>
    <recommendedName>
        <fullName evidence="4 13">Cytochrome c oxidase subunit 5A, mitochondrial</fullName>
    </recommendedName>
    <alternativeName>
        <fullName evidence="12 13">Cytochrome c oxidase polypeptide Va</fullName>
    </alternativeName>
</protein>
<dbReference type="SUPFAM" id="SSF48479">
    <property type="entry name" value="Cytochrome c oxidase subunit E"/>
    <property type="match status" value="1"/>
</dbReference>
<evidence type="ECO:0000313" key="14">
    <source>
        <dbReference type="EMBL" id="OAF68351.1"/>
    </source>
</evidence>
<keyword evidence="9 13" id="KW-0408">Iron</keyword>
<comment type="caution">
    <text evidence="14">The sequence shown here is derived from an EMBL/GenBank/DDBJ whole genome shotgun (WGS) entry which is preliminary data.</text>
</comment>
<evidence type="ECO:0000256" key="7">
    <source>
        <dbReference type="ARBA" id="ARBA00022792"/>
    </source>
</evidence>
<keyword evidence="6 13" id="KW-0479">Metal-binding</keyword>
<evidence type="ECO:0000256" key="13">
    <source>
        <dbReference type="RuleBase" id="RU368103"/>
    </source>
</evidence>
<dbReference type="Proteomes" id="UP000078046">
    <property type="component" value="Unassembled WGS sequence"/>
</dbReference>
<comment type="subcellular location">
    <subcellularLocation>
        <location evidence="1 13">Mitochondrion inner membrane</location>
        <topology evidence="1 13">Peripheral membrane protein</topology>
        <orientation evidence="1 13">Matrix side</orientation>
    </subcellularLocation>
</comment>
<dbReference type="Pfam" id="PF02284">
    <property type="entry name" value="COX5A"/>
    <property type="match status" value="1"/>
</dbReference>
<evidence type="ECO:0000256" key="2">
    <source>
        <dbReference type="ARBA" id="ARBA00004673"/>
    </source>
</evidence>
<comment type="subunit">
    <text evidence="13">Component of the cytochrome c oxidase (complex IV, CIV), a multisubunit enzyme composed of a catalytic core of 3 subunits and several supernumerary subunits. The complex exists as a monomer or a dimer and forms supercomplexes (SCs) in the inner mitochondrial membrane with ubiquinol-cytochrome c oxidoreductase (cytochrome b-c1 complex, complex III, CIII).</text>
</comment>
<dbReference type="PANTHER" id="PTHR14200:SF11">
    <property type="entry name" value="CYTOCHROME C OXIDASE SUBUNIT 5A, MITOCHONDRIAL"/>
    <property type="match status" value="1"/>
</dbReference>
<dbReference type="PANTHER" id="PTHR14200">
    <property type="entry name" value="CYTOCHROME C OXIDASE POLYPEPTIDE"/>
    <property type="match status" value="1"/>
</dbReference>
<name>A0A177B431_9BILA</name>
<evidence type="ECO:0000256" key="6">
    <source>
        <dbReference type="ARBA" id="ARBA00022723"/>
    </source>
</evidence>
<evidence type="ECO:0000256" key="3">
    <source>
        <dbReference type="ARBA" id="ARBA00007972"/>
    </source>
</evidence>
<keyword evidence="11 13" id="KW-0472">Membrane</keyword>
<dbReference type="OrthoDB" id="5778907at2759"/>
<evidence type="ECO:0000256" key="8">
    <source>
        <dbReference type="ARBA" id="ARBA00022946"/>
    </source>
</evidence>
<keyword evidence="8 13" id="KW-0809">Transit peptide</keyword>
<evidence type="ECO:0000256" key="5">
    <source>
        <dbReference type="ARBA" id="ARBA00022617"/>
    </source>
</evidence>
<dbReference type="GO" id="GO:0006123">
    <property type="term" value="P:mitochondrial electron transport, cytochrome c to oxygen"/>
    <property type="evidence" value="ECO:0007669"/>
    <property type="project" value="UniProtKB-UniRule"/>
</dbReference>
<dbReference type="Gene3D" id="1.25.40.40">
    <property type="entry name" value="Cytochrome c oxidase, subunit Va/VI"/>
    <property type="match status" value="1"/>
</dbReference>
<keyword evidence="10 13" id="KW-0496">Mitochondrion</keyword>
<dbReference type="AlphaFoldDB" id="A0A177B431"/>
<dbReference type="InterPro" id="IPR036545">
    <property type="entry name" value="Cyt_c_oxidase_su5A/6_sf"/>
</dbReference>
<comment type="pathway">
    <text evidence="2 13">Energy metabolism; oxidative phosphorylation.</text>
</comment>
<proteinExistence type="inferred from homology"/>
<dbReference type="EMBL" id="LWCA01000462">
    <property type="protein sequence ID" value="OAF68351.1"/>
    <property type="molecule type" value="Genomic_DNA"/>
</dbReference>